<evidence type="ECO:0000256" key="6">
    <source>
        <dbReference type="ARBA" id="ARBA00023049"/>
    </source>
</evidence>
<evidence type="ECO:0000256" key="1">
    <source>
        <dbReference type="ARBA" id="ARBA00001947"/>
    </source>
</evidence>
<accession>A0A975B342</accession>
<dbReference type="PANTHER" id="PTHR43016">
    <property type="entry name" value="PRESEQUENCE PROTEASE"/>
    <property type="match status" value="1"/>
</dbReference>
<dbReference type="Pfam" id="PF08367">
    <property type="entry name" value="M16C_assoc"/>
    <property type="match status" value="1"/>
</dbReference>
<dbReference type="RefSeq" id="WP_207689822.1">
    <property type="nucleotide sequence ID" value="NZ_CP061799.1"/>
</dbReference>
<sequence>MNTLEDHNNPGLKKGDIILDFKIIKSAQLKEINSFYYELEHIGTRAKYVHISNDDTENTFSVAFKTVPWDSTGVAHILEHTVLCGSQKFPVRDPFFSMIKRSLNTFMNAFTASDWTMYPFSTQNKKDFYNLLDVYLDAAFFPNIDLLSFKQEGHRLEFEGNKLVYKGVVYNEMKGAMSSPDQVLRRSILKALYPDNTYSNNSGGDPAVIPSLTHQQLVEFHKRHYHPSNSFFYTYGNMPLKDHLAFIQEKTLSRFQAIDPKTDVRSQPRWNKPETVIEFYPLAPNEDPGKKCQICTAWLTSDIKDSFEVLSLSLLEEILLGNSASPLRKALMDSGLGTALSDASGFSPDNRDTMFACGLKDVEESSGSEIEKIINNVLENLVKEGIDTRLIDAAIHQMEFQRKEVSNVPYPYGIKLLMVFCGTWFHGGDPLRVLEFDEDLHHLRDEMKKGRFFENLIQKYFLDNKHKVVFTLKPDQAMAQKEAAEFEIGLKAIAAELTDKEKEQINKDAKALKILQESSEDISILPTLELEDIPPMVKSVLPASMDTSLPAQWYEQPTSGIFYYTSVAGIGTLSASLMPLVPFFCYAFSKSGTRKHDYTEIARLLSTYTGGLGLSANVRTRYEDPGECLPFISFSGKCLNRNEEKMFEIISELLTGFNFADLPRLKTLLLEYRASMESMIVRNGHSYAISLASRNFSATRTLSEIWSGVHQLKTIKEITDNLDNKKLESIAQDMRNIGKHVFTQKNMKFALVGESPALFTAVAPLNSIISSLDSGKSNGFTAPDIKPGTELPREGWSTSSAVSFVAKAFEAVPMGHEDAPALSVISKILRSMYLHREIREKGGAYGGFAVYNKEDGLFCLGSYRDPHIAATLKIYDNSSDFIKSGEYNDEDVKEAILQVCSDIDKPDTPANAAKKAFFRDLMGLTDEARKKFKAQLLTLKREQIMTAAAKYFEPDRSKQAVAVISGEEQLKAANEKMKHSPLKLYQI</sequence>
<keyword evidence="4" id="KW-0378">Hydrolase</keyword>
<gene>
    <name evidence="8" type="ORF">dnl_00990</name>
</gene>
<dbReference type="SMART" id="SM01264">
    <property type="entry name" value="M16C_associated"/>
    <property type="match status" value="1"/>
</dbReference>
<evidence type="ECO:0000256" key="2">
    <source>
        <dbReference type="ARBA" id="ARBA00022670"/>
    </source>
</evidence>
<keyword evidence="6" id="KW-0482">Metalloprotease</keyword>
<organism evidence="8 9">
    <name type="scientific">Desulfonema limicola</name>
    <dbReference type="NCBI Taxonomy" id="45656"/>
    <lineage>
        <taxon>Bacteria</taxon>
        <taxon>Pseudomonadati</taxon>
        <taxon>Thermodesulfobacteriota</taxon>
        <taxon>Desulfobacteria</taxon>
        <taxon>Desulfobacterales</taxon>
        <taxon>Desulfococcaceae</taxon>
        <taxon>Desulfonema</taxon>
    </lineage>
</organism>
<dbReference type="InterPro" id="IPR013578">
    <property type="entry name" value="Peptidase_M16C_assoc"/>
</dbReference>
<dbReference type="Pfam" id="PF22516">
    <property type="entry name" value="PreP_C"/>
    <property type="match status" value="1"/>
</dbReference>
<dbReference type="GO" id="GO:0046872">
    <property type="term" value="F:metal ion binding"/>
    <property type="evidence" value="ECO:0007669"/>
    <property type="project" value="UniProtKB-KW"/>
</dbReference>
<evidence type="ECO:0000256" key="4">
    <source>
        <dbReference type="ARBA" id="ARBA00022801"/>
    </source>
</evidence>
<name>A0A975B342_9BACT</name>
<dbReference type="InterPro" id="IPR055130">
    <property type="entry name" value="PreP_C"/>
</dbReference>
<dbReference type="InterPro" id="IPR011765">
    <property type="entry name" value="Pept_M16_N"/>
</dbReference>
<dbReference type="GO" id="GO:0008237">
    <property type="term" value="F:metallopeptidase activity"/>
    <property type="evidence" value="ECO:0007669"/>
    <property type="project" value="UniProtKB-KW"/>
</dbReference>
<reference evidence="8" key="1">
    <citation type="journal article" date="2021" name="Microb. Physiol.">
        <title>Proteogenomic Insights into the Physiology of Marine, Sulfate-Reducing, Filamentous Desulfonema limicola and Desulfonema magnum.</title>
        <authorList>
            <person name="Schnaars V."/>
            <person name="Wohlbrand L."/>
            <person name="Scheve S."/>
            <person name="Hinrichs C."/>
            <person name="Reinhardt R."/>
            <person name="Rabus R."/>
        </authorList>
    </citation>
    <scope>NUCLEOTIDE SEQUENCE</scope>
    <source>
        <strain evidence="8">5ac10</strain>
    </source>
</reference>
<dbReference type="Gene3D" id="3.30.830.10">
    <property type="entry name" value="Metalloenzyme, LuxS/M16 peptidase-like"/>
    <property type="match status" value="4"/>
</dbReference>
<dbReference type="AlphaFoldDB" id="A0A975B342"/>
<dbReference type="EMBL" id="CP061799">
    <property type="protein sequence ID" value="QTA77901.1"/>
    <property type="molecule type" value="Genomic_DNA"/>
</dbReference>
<evidence type="ECO:0000313" key="8">
    <source>
        <dbReference type="EMBL" id="QTA77901.1"/>
    </source>
</evidence>
<evidence type="ECO:0000259" key="7">
    <source>
        <dbReference type="SMART" id="SM01264"/>
    </source>
</evidence>
<dbReference type="FunFam" id="3.30.830.10:FF:000011">
    <property type="entry name" value="Presequence protease, mitochondrial"/>
    <property type="match status" value="1"/>
</dbReference>
<comment type="cofactor">
    <cofactor evidence="1">
        <name>Zn(2+)</name>
        <dbReference type="ChEBI" id="CHEBI:29105"/>
    </cofactor>
</comment>
<dbReference type="KEGG" id="dli:dnl_00990"/>
<keyword evidence="9" id="KW-1185">Reference proteome</keyword>
<keyword evidence="2" id="KW-0645">Protease</keyword>
<dbReference type="GO" id="GO:0006508">
    <property type="term" value="P:proteolysis"/>
    <property type="evidence" value="ECO:0007669"/>
    <property type="project" value="UniProtKB-KW"/>
</dbReference>
<dbReference type="SUPFAM" id="SSF63411">
    <property type="entry name" value="LuxS/MPP-like metallohydrolase"/>
    <property type="match status" value="4"/>
</dbReference>
<keyword evidence="5" id="KW-0862">Zinc</keyword>
<protein>
    <submittedName>
        <fullName evidence="8">Peptidase, M16 family</fullName>
    </submittedName>
</protein>
<feature type="domain" description="Peptidase M16C associated" evidence="7">
    <location>
        <begin position="472"/>
        <end position="718"/>
    </location>
</feature>
<dbReference type="PANTHER" id="PTHR43016:SF13">
    <property type="entry name" value="PRESEQUENCE PROTEASE, MITOCHONDRIAL"/>
    <property type="match status" value="1"/>
</dbReference>
<evidence type="ECO:0000256" key="3">
    <source>
        <dbReference type="ARBA" id="ARBA00022723"/>
    </source>
</evidence>
<dbReference type="InterPro" id="IPR011249">
    <property type="entry name" value="Metalloenz_LuxS/M16"/>
</dbReference>
<proteinExistence type="predicted"/>
<dbReference type="Pfam" id="PF00675">
    <property type="entry name" value="Peptidase_M16"/>
    <property type="match status" value="1"/>
</dbReference>
<dbReference type="FunFam" id="3.30.830.10:FF:000009">
    <property type="entry name" value="Presequence protease, mitochondrial"/>
    <property type="match status" value="1"/>
</dbReference>
<dbReference type="Pfam" id="PF05193">
    <property type="entry name" value="Peptidase_M16_C"/>
    <property type="match status" value="1"/>
</dbReference>
<dbReference type="Proteomes" id="UP000663720">
    <property type="component" value="Chromosome"/>
</dbReference>
<keyword evidence="3" id="KW-0479">Metal-binding</keyword>
<evidence type="ECO:0000256" key="5">
    <source>
        <dbReference type="ARBA" id="ARBA00022833"/>
    </source>
</evidence>
<dbReference type="InterPro" id="IPR007863">
    <property type="entry name" value="Peptidase_M16_C"/>
</dbReference>
<evidence type="ECO:0000313" key="9">
    <source>
        <dbReference type="Proteomes" id="UP000663720"/>
    </source>
</evidence>